<evidence type="ECO:0000256" key="1">
    <source>
        <dbReference type="ARBA" id="ARBA00023122"/>
    </source>
</evidence>
<evidence type="ECO:0000313" key="9">
    <source>
        <dbReference type="Proteomes" id="UP000515591"/>
    </source>
</evidence>
<evidence type="ECO:0000313" key="5">
    <source>
        <dbReference type="EMBL" id="BCA26519.1"/>
    </source>
</evidence>
<dbReference type="EMBL" id="AP022642">
    <property type="protein sequence ID" value="BCA26519.1"/>
    <property type="molecule type" value="Genomic_DNA"/>
</dbReference>
<dbReference type="STRING" id="319939.SAMN05216263_101380"/>
<dbReference type="SMART" id="SM00116">
    <property type="entry name" value="CBS"/>
    <property type="match status" value="2"/>
</dbReference>
<dbReference type="InterPro" id="IPR044725">
    <property type="entry name" value="CBSX3_CBS_dom"/>
</dbReference>
<dbReference type="InterPro" id="IPR051257">
    <property type="entry name" value="Diverse_CBS-Domain"/>
</dbReference>
<dbReference type="SUPFAM" id="SSF54631">
    <property type="entry name" value="CBS-domain pair"/>
    <property type="match status" value="1"/>
</dbReference>
<dbReference type="Proteomes" id="UP000515591">
    <property type="component" value="Chromosome"/>
</dbReference>
<dbReference type="Proteomes" id="UP000461288">
    <property type="component" value="Unassembled WGS sequence"/>
</dbReference>
<feature type="domain" description="CBS" evidence="3">
    <location>
        <begin position="77"/>
        <end position="132"/>
    </location>
</feature>
<name>A0A1I0SNI5_9GAMM</name>
<dbReference type="EMBL" id="AP022213">
    <property type="protein sequence ID" value="BBT14446.1"/>
    <property type="molecule type" value="Genomic_DNA"/>
</dbReference>
<organism evidence="6 7">
    <name type="scientific">Metapseudomonas otitidis</name>
    <dbReference type="NCBI Taxonomy" id="319939"/>
    <lineage>
        <taxon>Bacteria</taxon>
        <taxon>Pseudomonadati</taxon>
        <taxon>Pseudomonadota</taxon>
        <taxon>Gammaproteobacteria</taxon>
        <taxon>Pseudomonadales</taxon>
        <taxon>Pseudomonadaceae</taxon>
        <taxon>Metapseudomonas</taxon>
    </lineage>
</organism>
<dbReference type="Gene3D" id="3.10.580.10">
    <property type="entry name" value="CBS-domain"/>
    <property type="match status" value="1"/>
</dbReference>
<evidence type="ECO:0000256" key="2">
    <source>
        <dbReference type="PROSITE-ProRule" id="PRU00703"/>
    </source>
</evidence>
<sequence>MKTVAEILRGKAHTTIYRVDPTTTVLEAAELMAEKGIGAVLVMERDELVGIVTERDYVRRVAAKDRSSYGTEVQEIMTSNLYVVGPKDSNQFCMQLMTEKNLRHLPVLDEGKVIGLLSIRDLVRDITAEQESLIQHLEQYIRGSC</sequence>
<dbReference type="AlphaFoldDB" id="A0A1I0SNI5"/>
<reference evidence="5 8" key="3">
    <citation type="journal article" date="2020" name="Microbiol. Resour. Announc.">
        <title>Complete genome sequence of Pseudomonas otitidis strain MrB4, isolated from Lake Biwa in Japan.</title>
        <authorList>
            <person name="Miyazaki K."/>
            <person name="Hase E."/>
            <person name="Maruya T."/>
        </authorList>
    </citation>
    <scope>NUCLEOTIDE SEQUENCE [LARGE SCALE GENOMIC DNA]</scope>
    <source>
        <strain evidence="5 8">MrB4</strain>
    </source>
</reference>
<feature type="domain" description="CBS" evidence="3">
    <location>
        <begin position="12"/>
        <end position="68"/>
    </location>
</feature>
<dbReference type="InterPro" id="IPR046342">
    <property type="entry name" value="CBS_dom_sf"/>
</dbReference>
<dbReference type="CDD" id="cd04623">
    <property type="entry name" value="CBS_pair_bac_euk"/>
    <property type="match status" value="1"/>
</dbReference>
<dbReference type="PANTHER" id="PTHR43080">
    <property type="entry name" value="CBS DOMAIN-CONTAINING PROTEIN CBSX3, MITOCHONDRIAL"/>
    <property type="match status" value="1"/>
</dbReference>
<proteinExistence type="predicted"/>
<dbReference type="EMBL" id="WTFN01000002">
    <property type="protein sequence ID" value="MWK54524.1"/>
    <property type="molecule type" value="Genomic_DNA"/>
</dbReference>
<dbReference type="Pfam" id="PF00571">
    <property type="entry name" value="CBS"/>
    <property type="match status" value="2"/>
</dbReference>
<gene>
    <name evidence="6" type="ORF">GO594_00900</name>
    <name evidence="5" type="ORF">PtoMrB4_04960</name>
    <name evidence="4" type="ORF">WP8S17C03_04950</name>
</gene>
<evidence type="ECO:0000313" key="6">
    <source>
        <dbReference type="EMBL" id="MWK54524.1"/>
    </source>
</evidence>
<accession>A0A1I0SNI5</accession>
<evidence type="ECO:0000313" key="7">
    <source>
        <dbReference type="Proteomes" id="UP000461288"/>
    </source>
</evidence>
<dbReference type="Proteomes" id="UP000501237">
    <property type="component" value="Chromosome"/>
</dbReference>
<protein>
    <submittedName>
        <fullName evidence="6">CBS domain-containing protein</fullName>
    </submittedName>
</protein>
<dbReference type="InterPro" id="IPR000644">
    <property type="entry name" value="CBS_dom"/>
</dbReference>
<dbReference type="RefSeq" id="WP_044409110.1">
    <property type="nucleotide sequence ID" value="NZ_AP022213.1"/>
</dbReference>
<evidence type="ECO:0000313" key="4">
    <source>
        <dbReference type="EMBL" id="BBT14446.1"/>
    </source>
</evidence>
<evidence type="ECO:0000259" key="3">
    <source>
        <dbReference type="PROSITE" id="PS51371"/>
    </source>
</evidence>
<keyword evidence="1 2" id="KW-0129">CBS domain</keyword>
<dbReference type="GeneID" id="57395705"/>
<reference evidence="6 7" key="2">
    <citation type="submission" date="2019-12" db="EMBL/GenBank/DDBJ databases">
        <title>Draft genome sequence of Pseudomonas otitidis recovered from a chicken carcass.</title>
        <authorList>
            <person name="Vieira T.R."/>
            <person name="Oliviera E.F.C."/>
            <person name="Silva N.M.V."/>
            <person name="Sambrano G.E."/>
            <person name="Cibulski S.P."/>
            <person name="Cardoso M.R.I."/>
        </authorList>
    </citation>
    <scope>NUCLEOTIDE SEQUENCE [LARGE SCALE GENOMIC DNA]</scope>
    <source>
        <strain evidence="6 7">25_K</strain>
    </source>
</reference>
<reference evidence="4 9" key="1">
    <citation type="submission" date="2019-12" db="EMBL/GenBank/DDBJ databases">
        <title>complete genome sequences of Pseudomonas otitidis str. WP8-S17-CRE-03 isolated from wastewater treatment plant effluent.</title>
        <authorList>
            <person name="Sekizuka T."/>
            <person name="Itokawa K."/>
            <person name="Yatsu K."/>
            <person name="Inamine Y."/>
            <person name="Kuroda M."/>
        </authorList>
    </citation>
    <scope>NUCLEOTIDE SEQUENCE [LARGE SCALE GENOMIC DNA]</scope>
    <source>
        <strain evidence="4 9">WP8-S17-CRE-03</strain>
    </source>
</reference>
<evidence type="ECO:0000313" key="8">
    <source>
        <dbReference type="Proteomes" id="UP000501237"/>
    </source>
</evidence>
<dbReference type="PANTHER" id="PTHR43080:SF2">
    <property type="entry name" value="CBS DOMAIN-CONTAINING PROTEIN"/>
    <property type="match status" value="1"/>
</dbReference>
<dbReference type="PROSITE" id="PS51371">
    <property type="entry name" value="CBS"/>
    <property type="match status" value="2"/>
</dbReference>
<dbReference type="KEGG" id="poj:PtoMrB4_04960"/>